<feature type="chain" id="PRO_5002045211" description="Secreted protein" evidence="1">
    <location>
        <begin position="17"/>
        <end position="107"/>
    </location>
</feature>
<evidence type="ECO:0008006" key="3">
    <source>
        <dbReference type="Google" id="ProtNLM"/>
    </source>
</evidence>
<accession>A0A0A9H9A6</accession>
<reference evidence="2" key="2">
    <citation type="journal article" date="2015" name="Data Brief">
        <title>Shoot transcriptome of the giant reed, Arundo donax.</title>
        <authorList>
            <person name="Barrero R.A."/>
            <person name="Guerrero F.D."/>
            <person name="Moolhuijzen P."/>
            <person name="Goolsby J.A."/>
            <person name="Tidwell J."/>
            <person name="Bellgard S.E."/>
            <person name="Bellgard M.I."/>
        </authorList>
    </citation>
    <scope>NUCLEOTIDE SEQUENCE</scope>
    <source>
        <tissue evidence="2">Shoot tissue taken approximately 20 cm above the soil surface</tissue>
    </source>
</reference>
<protein>
    <recommendedName>
        <fullName evidence="3">Secreted protein</fullName>
    </recommendedName>
</protein>
<organism evidence="2">
    <name type="scientific">Arundo donax</name>
    <name type="common">Giant reed</name>
    <name type="synonym">Donax arundinaceus</name>
    <dbReference type="NCBI Taxonomy" id="35708"/>
    <lineage>
        <taxon>Eukaryota</taxon>
        <taxon>Viridiplantae</taxon>
        <taxon>Streptophyta</taxon>
        <taxon>Embryophyta</taxon>
        <taxon>Tracheophyta</taxon>
        <taxon>Spermatophyta</taxon>
        <taxon>Magnoliopsida</taxon>
        <taxon>Liliopsida</taxon>
        <taxon>Poales</taxon>
        <taxon>Poaceae</taxon>
        <taxon>PACMAD clade</taxon>
        <taxon>Arundinoideae</taxon>
        <taxon>Arundineae</taxon>
        <taxon>Arundo</taxon>
    </lineage>
</organism>
<name>A0A0A9H9A6_ARUDO</name>
<sequence length="107" mass="11427">MPSSLTVLLCFPLTFGWTLLTGKKPSLLLLTNDNLSGLNIFSQLNLQSSFLVLGIDSSLSLSSSRSATKLLTASAVISAADRAACSLKNFIILCLALRVFACCSHCW</sequence>
<feature type="signal peptide" evidence="1">
    <location>
        <begin position="1"/>
        <end position="16"/>
    </location>
</feature>
<dbReference type="AlphaFoldDB" id="A0A0A9H9A6"/>
<proteinExistence type="predicted"/>
<evidence type="ECO:0000256" key="1">
    <source>
        <dbReference type="SAM" id="SignalP"/>
    </source>
</evidence>
<dbReference type="EMBL" id="GBRH01166470">
    <property type="protein sequence ID" value="JAE31426.1"/>
    <property type="molecule type" value="Transcribed_RNA"/>
</dbReference>
<keyword evidence="1" id="KW-0732">Signal</keyword>
<evidence type="ECO:0000313" key="2">
    <source>
        <dbReference type="EMBL" id="JAE31426.1"/>
    </source>
</evidence>
<reference evidence="2" key="1">
    <citation type="submission" date="2014-09" db="EMBL/GenBank/DDBJ databases">
        <authorList>
            <person name="Magalhaes I.L.F."/>
            <person name="Oliveira U."/>
            <person name="Santos F.R."/>
            <person name="Vidigal T.H.D.A."/>
            <person name="Brescovit A.D."/>
            <person name="Santos A.J."/>
        </authorList>
    </citation>
    <scope>NUCLEOTIDE SEQUENCE</scope>
    <source>
        <tissue evidence="2">Shoot tissue taken approximately 20 cm above the soil surface</tissue>
    </source>
</reference>